<dbReference type="PANTHER" id="PTHR36180:SF2">
    <property type="entry name" value="BRO FAMILY PROTEIN"/>
    <property type="match status" value="1"/>
</dbReference>
<comment type="caution">
    <text evidence="2">The sequence shown here is derived from an EMBL/GenBank/DDBJ whole genome shotgun (WGS) entry which is preliminary data.</text>
</comment>
<dbReference type="PANTHER" id="PTHR36180">
    <property type="entry name" value="DNA-BINDING PROTEIN-RELATED-RELATED"/>
    <property type="match status" value="1"/>
</dbReference>
<dbReference type="Pfam" id="PF02498">
    <property type="entry name" value="Bro-N"/>
    <property type="match status" value="1"/>
</dbReference>
<proteinExistence type="predicted"/>
<dbReference type="RefSeq" id="WP_221277359.1">
    <property type="nucleotide sequence ID" value="NZ_JACHEP010000008.1"/>
</dbReference>
<keyword evidence="3" id="KW-1185">Reference proteome</keyword>
<gene>
    <name evidence="2" type="ORF">HNQ34_001785</name>
</gene>
<dbReference type="AlphaFoldDB" id="A0A7W8MUN6"/>
<reference evidence="2 3" key="1">
    <citation type="submission" date="2020-08" db="EMBL/GenBank/DDBJ databases">
        <title>Genomic Encyclopedia of Type Strains, Phase IV (KMG-IV): sequencing the most valuable type-strain genomes for metagenomic binning, comparative biology and taxonomic classification.</title>
        <authorList>
            <person name="Goeker M."/>
        </authorList>
    </citation>
    <scope>NUCLEOTIDE SEQUENCE [LARGE SCALE GENOMIC DNA]</scope>
    <source>
        <strain evidence="2 3">DSM 16325</strain>
    </source>
</reference>
<feature type="domain" description="Bro-N" evidence="1">
    <location>
        <begin position="1"/>
        <end position="110"/>
    </location>
</feature>
<accession>A0A7W8MUN6</accession>
<evidence type="ECO:0000259" key="1">
    <source>
        <dbReference type="PROSITE" id="PS51750"/>
    </source>
</evidence>
<dbReference type="Proteomes" id="UP000520011">
    <property type="component" value="Unassembled WGS sequence"/>
</dbReference>
<evidence type="ECO:0000313" key="3">
    <source>
        <dbReference type="Proteomes" id="UP000520011"/>
    </source>
</evidence>
<protein>
    <submittedName>
        <fullName evidence="2">Prophage antirepressor-like protein</fullName>
    </submittedName>
</protein>
<dbReference type="EMBL" id="JACHEP010000008">
    <property type="protein sequence ID" value="MBB5324687.1"/>
    <property type="molecule type" value="Genomic_DNA"/>
</dbReference>
<sequence>MSTIRIEEWNGHQIRFIEKLPGDWWAVLADISKALNLQTAAVARRLKVIEKQVKKDVISSHTLPTSGGPQEMTIVNEYGIYEAITQSRKKEAVEFRFWIYDILKALRQASGLEGFQVFRMLDKDHQKDAMQRLRNALAQPKRVDFIKANTIANKAVSNKYGYPKMVKKDEMTPNMLVDRQQILEDTVNLMVVKEKFGLDISISKTIYDKYIS</sequence>
<name>A0A7W8MUN6_9BACL</name>
<organism evidence="2 3">
    <name type="scientific">Anoxybacteroides tepidamans</name>
    <dbReference type="NCBI Taxonomy" id="265948"/>
    <lineage>
        <taxon>Bacteria</taxon>
        <taxon>Bacillati</taxon>
        <taxon>Bacillota</taxon>
        <taxon>Bacilli</taxon>
        <taxon>Bacillales</taxon>
        <taxon>Anoxybacillaceae</taxon>
        <taxon>Anoxybacteroides</taxon>
    </lineage>
</organism>
<dbReference type="PROSITE" id="PS51750">
    <property type="entry name" value="BRO_N"/>
    <property type="match status" value="1"/>
</dbReference>
<dbReference type="InterPro" id="IPR003497">
    <property type="entry name" value="BRO_N_domain"/>
</dbReference>
<dbReference type="SMART" id="SM01040">
    <property type="entry name" value="Bro-N"/>
    <property type="match status" value="1"/>
</dbReference>
<evidence type="ECO:0000313" key="2">
    <source>
        <dbReference type="EMBL" id="MBB5324687.1"/>
    </source>
</evidence>